<keyword evidence="9" id="KW-0539">Nucleus</keyword>
<dbReference type="SUPFAM" id="SSF46955">
    <property type="entry name" value="Putative DNA-binding domain"/>
    <property type="match status" value="1"/>
</dbReference>
<evidence type="ECO:0000313" key="13">
    <source>
        <dbReference type="Proteomes" id="UP000614350"/>
    </source>
</evidence>
<comment type="similarity">
    <text evidence="2">Belongs to the XPA family.</text>
</comment>
<keyword evidence="10" id="KW-0175">Coiled coil</keyword>
<evidence type="ECO:0000256" key="7">
    <source>
        <dbReference type="ARBA" id="ARBA00023125"/>
    </source>
</evidence>
<dbReference type="PANTHER" id="PTHR10142:SF0">
    <property type="entry name" value="DNA REPAIR PROTEIN COMPLEMENTING XP-A CELLS"/>
    <property type="match status" value="1"/>
</dbReference>
<dbReference type="PROSITE" id="PS00752">
    <property type="entry name" value="XPA_1"/>
    <property type="match status" value="1"/>
</dbReference>
<dbReference type="GO" id="GO:0008270">
    <property type="term" value="F:zinc ion binding"/>
    <property type="evidence" value="ECO:0007669"/>
    <property type="project" value="UniProtKB-KW"/>
</dbReference>
<evidence type="ECO:0000256" key="8">
    <source>
        <dbReference type="ARBA" id="ARBA00023204"/>
    </source>
</evidence>
<dbReference type="InterPro" id="IPR009061">
    <property type="entry name" value="DNA-bd_dom_put_sf"/>
</dbReference>
<evidence type="ECO:0000256" key="5">
    <source>
        <dbReference type="ARBA" id="ARBA00022771"/>
    </source>
</evidence>
<protein>
    <recommendedName>
        <fullName evidence="11">XPA C-terminal domain-containing protein</fullName>
    </recommendedName>
</protein>
<dbReference type="CDD" id="cd21076">
    <property type="entry name" value="DBD_XPA"/>
    <property type="match status" value="1"/>
</dbReference>
<dbReference type="GO" id="GO:0070914">
    <property type="term" value="P:UV-damage excision repair"/>
    <property type="evidence" value="ECO:0007669"/>
    <property type="project" value="TreeGrafter"/>
</dbReference>
<reference evidence="12" key="1">
    <citation type="journal article" date="2020" name="G3 (Bethesda)">
        <title>High-Quality Assemblies for Three Invasive Social Wasps from the &lt;i&gt;Vespula&lt;/i&gt; Genus.</title>
        <authorList>
            <person name="Harrop T.W.R."/>
            <person name="Guhlin J."/>
            <person name="McLaughlin G.M."/>
            <person name="Permina E."/>
            <person name="Stockwell P."/>
            <person name="Gilligan J."/>
            <person name="Le Lec M.F."/>
            <person name="Gruber M.A.M."/>
            <person name="Quinn O."/>
            <person name="Lovegrove M."/>
            <person name="Duncan E.J."/>
            <person name="Remnant E.J."/>
            <person name="Van Eeckhoven J."/>
            <person name="Graham B."/>
            <person name="Knapp R.A."/>
            <person name="Langford K.W."/>
            <person name="Kronenberg Z."/>
            <person name="Press M.O."/>
            <person name="Eacker S.M."/>
            <person name="Wilson-Rankin E.E."/>
            <person name="Purcell J."/>
            <person name="Lester P.J."/>
            <person name="Dearden P.K."/>
        </authorList>
    </citation>
    <scope>NUCLEOTIDE SEQUENCE</scope>
    <source>
        <strain evidence="12">Marl-1</strain>
    </source>
</reference>
<comment type="subcellular location">
    <subcellularLocation>
        <location evidence="1">Nucleus</location>
    </subcellularLocation>
</comment>
<proteinExistence type="inferred from homology"/>
<evidence type="ECO:0000256" key="3">
    <source>
        <dbReference type="ARBA" id="ARBA00022723"/>
    </source>
</evidence>
<keyword evidence="5" id="KW-0863">Zinc-finger</keyword>
<feature type="coiled-coil region" evidence="10">
    <location>
        <begin position="58"/>
        <end position="86"/>
    </location>
</feature>
<dbReference type="InterPro" id="IPR022652">
    <property type="entry name" value="Znf_XPA_CS"/>
</dbReference>
<dbReference type="InterPro" id="IPR000465">
    <property type="entry name" value="XPA/RAD14"/>
</dbReference>
<dbReference type="FunFam" id="3.90.530.10:FF:000001">
    <property type="entry name" value="DNA repair protein complementing XP-A cells"/>
    <property type="match status" value="1"/>
</dbReference>
<name>A0A834NI56_VESVU</name>
<dbReference type="AlphaFoldDB" id="A0A834NI56"/>
<dbReference type="InterPro" id="IPR022656">
    <property type="entry name" value="XPA_C"/>
</dbReference>
<dbReference type="GO" id="GO:0003684">
    <property type="term" value="F:damaged DNA binding"/>
    <property type="evidence" value="ECO:0007669"/>
    <property type="project" value="InterPro"/>
</dbReference>
<organism evidence="12 13">
    <name type="scientific">Vespula vulgaris</name>
    <name type="common">Yellow jacket</name>
    <name type="synonym">Wasp</name>
    <dbReference type="NCBI Taxonomy" id="7454"/>
    <lineage>
        <taxon>Eukaryota</taxon>
        <taxon>Metazoa</taxon>
        <taxon>Ecdysozoa</taxon>
        <taxon>Arthropoda</taxon>
        <taxon>Hexapoda</taxon>
        <taxon>Insecta</taxon>
        <taxon>Pterygota</taxon>
        <taxon>Neoptera</taxon>
        <taxon>Endopterygota</taxon>
        <taxon>Hymenoptera</taxon>
        <taxon>Apocrita</taxon>
        <taxon>Aculeata</taxon>
        <taxon>Vespoidea</taxon>
        <taxon>Vespidae</taxon>
        <taxon>Vespinae</taxon>
        <taxon>Vespula</taxon>
    </lineage>
</organism>
<keyword evidence="6" id="KW-0862">Zinc</keyword>
<evidence type="ECO:0000259" key="11">
    <source>
        <dbReference type="Pfam" id="PF05181"/>
    </source>
</evidence>
<evidence type="ECO:0000256" key="1">
    <source>
        <dbReference type="ARBA" id="ARBA00004123"/>
    </source>
</evidence>
<comment type="caution">
    <text evidence="12">The sequence shown here is derived from an EMBL/GenBank/DDBJ whole genome shotgun (WGS) entry which is preliminary data.</text>
</comment>
<dbReference type="Pfam" id="PF01286">
    <property type="entry name" value="XPA_N"/>
    <property type="match status" value="1"/>
</dbReference>
<dbReference type="Pfam" id="PF05181">
    <property type="entry name" value="XPA_C"/>
    <property type="match status" value="1"/>
</dbReference>
<feature type="domain" description="XPA C-terminal" evidence="11">
    <location>
        <begin position="180"/>
        <end position="231"/>
    </location>
</feature>
<keyword evidence="7" id="KW-0238">DNA-binding</keyword>
<dbReference type="EMBL" id="JACSEA010000002">
    <property type="protein sequence ID" value="KAF7408709.1"/>
    <property type="molecule type" value="Genomic_DNA"/>
</dbReference>
<evidence type="ECO:0000256" key="4">
    <source>
        <dbReference type="ARBA" id="ARBA00022763"/>
    </source>
</evidence>
<dbReference type="GO" id="GO:1901255">
    <property type="term" value="P:nucleotide-excision repair involved in interstrand cross-link repair"/>
    <property type="evidence" value="ECO:0007669"/>
    <property type="project" value="TreeGrafter"/>
</dbReference>
<keyword evidence="8" id="KW-0234">DNA repair</keyword>
<keyword evidence="13" id="KW-1185">Reference proteome</keyword>
<dbReference type="GO" id="GO:0000715">
    <property type="term" value="P:nucleotide-excision repair, DNA damage recognition"/>
    <property type="evidence" value="ECO:0007669"/>
    <property type="project" value="TreeGrafter"/>
</dbReference>
<feature type="coiled-coil region" evidence="10">
    <location>
        <begin position="247"/>
        <end position="274"/>
    </location>
</feature>
<dbReference type="Proteomes" id="UP000614350">
    <property type="component" value="Unassembled WGS sequence"/>
</dbReference>
<dbReference type="Gene3D" id="3.90.530.10">
    <property type="entry name" value="XPA C-terminal domain"/>
    <property type="match status" value="1"/>
</dbReference>
<keyword evidence="3" id="KW-0479">Metal-binding</keyword>
<dbReference type="GO" id="GO:0006284">
    <property type="term" value="P:base-excision repair"/>
    <property type="evidence" value="ECO:0007669"/>
    <property type="project" value="TreeGrafter"/>
</dbReference>
<evidence type="ECO:0000256" key="6">
    <source>
        <dbReference type="ARBA" id="ARBA00022833"/>
    </source>
</evidence>
<dbReference type="NCBIfam" id="TIGR00598">
    <property type="entry name" value="rad14"/>
    <property type="match status" value="1"/>
</dbReference>
<evidence type="ECO:0000313" key="12">
    <source>
        <dbReference type="EMBL" id="KAF7408709.1"/>
    </source>
</evidence>
<dbReference type="PANTHER" id="PTHR10142">
    <property type="entry name" value="DNA REPAIR PROTEIN COMPLEMENTING XP-A CELLS"/>
    <property type="match status" value="1"/>
</dbReference>
<evidence type="ECO:0000256" key="9">
    <source>
        <dbReference type="ARBA" id="ARBA00023242"/>
    </source>
</evidence>
<keyword evidence="4" id="KW-0227">DNA damage</keyword>
<evidence type="ECO:0000256" key="2">
    <source>
        <dbReference type="ARBA" id="ARBA00005548"/>
    </source>
</evidence>
<evidence type="ECO:0000256" key="10">
    <source>
        <dbReference type="SAM" id="Coils"/>
    </source>
</evidence>
<dbReference type="InterPro" id="IPR037129">
    <property type="entry name" value="XPA_sf"/>
</dbReference>
<accession>A0A834NI56</accession>
<dbReference type="SUPFAM" id="SSF57716">
    <property type="entry name" value="Glucocorticoid receptor-like (DNA-binding domain)"/>
    <property type="match status" value="1"/>
</dbReference>
<sequence>MSITYIELFLSKNNVFSKKIENFTRVLFYQESFDSQEDDFGAKMSSEIINNKSNSIINEDVSSQMKEELKERAEKNRQKALLLKNSKLVAHPYAKGENDESSKGRAIKVQGKRVVDSGGGFLIEENDELEQQMVKIVTEPAPFISLLPRCNDCNKEFKDSYLLQTFDLEVCDACRDSKEKHSLITKSEAKQEYLLRDYDFDKREPALKYIVRKNPHNPRWGEMKLYLHLQIEQRALEVWGSEEKLLEEKEKRDLKREETKIKHFNKKIKRLRMQVRSSLYNKTTKAVHVHEFGEETYNETDDTYSHTCLSCGYDETYEKM</sequence>
<gene>
    <name evidence="12" type="ORF">HZH66_003246</name>
</gene>
<dbReference type="GO" id="GO:0000110">
    <property type="term" value="C:nucleotide-excision repair factor 1 complex"/>
    <property type="evidence" value="ECO:0007669"/>
    <property type="project" value="TreeGrafter"/>
</dbReference>